<comment type="caution">
    <text evidence="2">The sequence shown here is derived from an EMBL/GenBank/DDBJ whole genome shotgun (WGS) entry which is preliminary data.</text>
</comment>
<dbReference type="PIRSF" id="PIRSF017082">
    <property type="entry name" value="YflP"/>
    <property type="match status" value="1"/>
</dbReference>
<dbReference type="PROSITE" id="PS51318">
    <property type="entry name" value="TAT"/>
    <property type="match status" value="1"/>
</dbReference>
<dbReference type="CDD" id="cd07012">
    <property type="entry name" value="PBP2_Bug_TTT"/>
    <property type="match status" value="1"/>
</dbReference>
<dbReference type="Pfam" id="PF03401">
    <property type="entry name" value="TctC"/>
    <property type="match status" value="1"/>
</dbReference>
<accession>A0ABP8HKI0</accession>
<dbReference type="PANTHER" id="PTHR42928:SF5">
    <property type="entry name" value="BLR1237 PROTEIN"/>
    <property type="match status" value="1"/>
</dbReference>
<evidence type="ECO:0000256" key="1">
    <source>
        <dbReference type="ARBA" id="ARBA00006987"/>
    </source>
</evidence>
<keyword evidence="3" id="KW-1185">Reference proteome</keyword>
<sequence length="328" mass="34565">MSQHPSRRSVLCTISAFGIGGIAPLRAAAQETYPARPVTIVTPFGAVVDSHARYLAQEFSKRLGGTFLVEQKFGAGGTIGINHVAKAKPDGYTLGVPGSGTLTSGVNLRQPPYDPAAFTFLGIIQTWNNFLLTGANSGINSIADLVSAARAKPGQLAFGSSGQGSTLHLTAEMFCQATGIKMIHVPYKDYAHVFPALMNGDLTFIFNSVQGAQELVKAGKMKALAYTGSRRVTHFPNVPTLAEQGVADVFAPPSFSALVGPPQMPPAITNRLIDAMRDIAASPSYLASISGTGIDPEGIFGDDLKKYLAEERSAWGAVIKKLGIKVES</sequence>
<dbReference type="PANTHER" id="PTHR42928">
    <property type="entry name" value="TRICARBOXYLATE-BINDING PROTEIN"/>
    <property type="match status" value="1"/>
</dbReference>
<organism evidence="2 3">
    <name type="scientific">Variovorax defluvii</name>
    <dbReference type="NCBI Taxonomy" id="913761"/>
    <lineage>
        <taxon>Bacteria</taxon>
        <taxon>Pseudomonadati</taxon>
        <taxon>Pseudomonadota</taxon>
        <taxon>Betaproteobacteria</taxon>
        <taxon>Burkholderiales</taxon>
        <taxon>Comamonadaceae</taxon>
        <taxon>Variovorax</taxon>
    </lineage>
</organism>
<evidence type="ECO:0000313" key="3">
    <source>
        <dbReference type="Proteomes" id="UP001500975"/>
    </source>
</evidence>
<dbReference type="Gene3D" id="3.40.190.10">
    <property type="entry name" value="Periplasmic binding protein-like II"/>
    <property type="match status" value="1"/>
</dbReference>
<name>A0ABP8HKI0_9BURK</name>
<dbReference type="InterPro" id="IPR042100">
    <property type="entry name" value="Bug_dom1"/>
</dbReference>
<dbReference type="InterPro" id="IPR005064">
    <property type="entry name" value="BUG"/>
</dbReference>
<dbReference type="RefSeq" id="WP_345537677.1">
    <property type="nucleotide sequence ID" value="NZ_BAABGJ010000017.1"/>
</dbReference>
<reference evidence="3" key="1">
    <citation type="journal article" date="2019" name="Int. J. Syst. Evol. Microbiol.">
        <title>The Global Catalogue of Microorganisms (GCM) 10K type strain sequencing project: providing services to taxonomists for standard genome sequencing and annotation.</title>
        <authorList>
            <consortium name="The Broad Institute Genomics Platform"/>
            <consortium name="The Broad Institute Genome Sequencing Center for Infectious Disease"/>
            <person name="Wu L."/>
            <person name="Ma J."/>
        </authorList>
    </citation>
    <scope>NUCLEOTIDE SEQUENCE [LARGE SCALE GENOMIC DNA]</scope>
    <source>
        <strain evidence="3">JCM 17804</strain>
    </source>
</reference>
<dbReference type="Proteomes" id="UP001500975">
    <property type="component" value="Unassembled WGS sequence"/>
</dbReference>
<dbReference type="SUPFAM" id="SSF53850">
    <property type="entry name" value="Periplasmic binding protein-like II"/>
    <property type="match status" value="1"/>
</dbReference>
<dbReference type="EMBL" id="BAABGJ010000017">
    <property type="protein sequence ID" value="GAA4340623.1"/>
    <property type="molecule type" value="Genomic_DNA"/>
</dbReference>
<comment type="similarity">
    <text evidence="1">Belongs to the UPF0065 (bug) family.</text>
</comment>
<protein>
    <submittedName>
        <fullName evidence="2">Tripartite tricarboxylate transporter substrate binding protein</fullName>
    </submittedName>
</protein>
<gene>
    <name evidence="2" type="ORF">GCM10023165_20750</name>
</gene>
<dbReference type="InterPro" id="IPR006311">
    <property type="entry name" value="TAT_signal"/>
</dbReference>
<evidence type="ECO:0000313" key="2">
    <source>
        <dbReference type="EMBL" id="GAA4340623.1"/>
    </source>
</evidence>
<dbReference type="Gene3D" id="3.40.190.150">
    <property type="entry name" value="Bordetella uptake gene, domain 1"/>
    <property type="match status" value="1"/>
</dbReference>
<proteinExistence type="inferred from homology"/>